<dbReference type="HOGENOM" id="CLU_3405241_0_0_9"/>
<gene>
    <name evidence="1" type="ORF">RUMTOR_02534</name>
</gene>
<proteinExistence type="predicted"/>
<evidence type="ECO:0000313" key="2">
    <source>
        <dbReference type="Proteomes" id="UP000003577"/>
    </source>
</evidence>
<dbReference type="EMBL" id="AAVP02000017">
    <property type="protein sequence ID" value="EDK23256.1"/>
    <property type="molecule type" value="Genomic_DNA"/>
</dbReference>
<accession>A5KQJ6</accession>
<comment type="caution">
    <text evidence="1">The sequence shown here is derived from an EMBL/GenBank/DDBJ whole genome shotgun (WGS) entry which is preliminary data.</text>
</comment>
<dbReference type="Proteomes" id="UP000003577">
    <property type="component" value="Unassembled WGS sequence"/>
</dbReference>
<dbReference type="AlphaFoldDB" id="A5KQJ6"/>
<protein>
    <submittedName>
        <fullName evidence="1">Uncharacterized protein</fullName>
    </submittedName>
</protein>
<name>A5KQJ6_9FIRM</name>
<sequence length="30" mass="3485">MRIANRSSGSRKIAYQNNIRKVFEKSQKSS</sequence>
<dbReference type="PaxDb" id="411460-RUMTOR_02534"/>
<organism evidence="1 2">
    <name type="scientific">[Ruminococcus] torques ATCC 27756</name>
    <dbReference type="NCBI Taxonomy" id="411460"/>
    <lineage>
        <taxon>Bacteria</taxon>
        <taxon>Bacillati</taxon>
        <taxon>Bacillota</taxon>
        <taxon>Clostridia</taxon>
        <taxon>Lachnospirales</taxon>
        <taxon>Lachnospiraceae</taxon>
        <taxon>Mediterraneibacter</taxon>
    </lineage>
</organism>
<evidence type="ECO:0000313" key="1">
    <source>
        <dbReference type="EMBL" id="EDK23256.1"/>
    </source>
</evidence>
<reference evidence="1 2" key="2">
    <citation type="submission" date="2007-04" db="EMBL/GenBank/DDBJ databases">
        <title>Draft genome sequence of Ruminococcus torques (ATCC 27756).</title>
        <authorList>
            <person name="Sudarsanam P."/>
            <person name="Ley R."/>
            <person name="Guruge J."/>
            <person name="Turnbaugh P.J."/>
            <person name="Mahowald M."/>
            <person name="Liep D."/>
            <person name="Gordon J."/>
        </authorList>
    </citation>
    <scope>NUCLEOTIDE SEQUENCE [LARGE SCALE GENOMIC DNA]</scope>
    <source>
        <strain evidence="1 2">ATCC 27756</strain>
    </source>
</reference>
<reference evidence="1 2" key="1">
    <citation type="submission" date="2007-03" db="EMBL/GenBank/DDBJ databases">
        <authorList>
            <person name="Fulton L."/>
            <person name="Clifton S."/>
            <person name="Fulton B."/>
            <person name="Xu J."/>
            <person name="Minx P."/>
            <person name="Pepin K.H."/>
            <person name="Johnson M."/>
            <person name="Thiruvilangam P."/>
            <person name="Bhonagiri V."/>
            <person name="Nash W.E."/>
            <person name="Mardis E.R."/>
            <person name="Wilson R.K."/>
        </authorList>
    </citation>
    <scope>NUCLEOTIDE SEQUENCE [LARGE SCALE GENOMIC DNA]</scope>
    <source>
        <strain evidence="1 2">ATCC 27756</strain>
    </source>
</reference>